<dbReference type="PROSITE" id="PS51257">
    <property type="entry name" value="PROKAR_LIPOPROTEIN"/>
    <property type="match status" value="1"/>
</dbReference>
<feature type="domain" description="Peptidase S8/S53" evidence="10">
    <location>
        <begin position="176"/>
        <end position="630"/>
    </location>
</feature>
<dbReference type="RefSeq" id="WP_323576745.1">
    <property type="nucleotide sequence ID" value="NZ_JAYGJQ010000002.1"/>
</dbReference>
<dbReference type="Gene3D" id="3.40.50.200">
    <property type="entry name" value="Peptidase S8/S53 domain"/>
    <property type="match status" value="1"/>
</dbReference>
<evidence type="ECO:0000259" key="11">
    <source>
        <dbReference type="Pfam" id="PF02225"/>
    </source>
</evidence>
<evidence type="ECO:0000259" key="10">
    <source>
        <dbReference type="Pfam" id="PF00082"/>
    </source>
</evidence>
<evidence type="ECO:0000256" key="9">
    <source>
        <dbReference type="SAM" id="SignalP"/>
    </source>
</evidence>
<comment type="caution">
    <text evidence="12">The sequence shown here is derived from an EMBL/GenBank/DDBJ whole genome shotgun (WGS) entry which is preliminary data.</text>
</comment>
<dbReference type="SUPFAM" id="SSF52743">
    <property type="entry name" value="Subtilisin-like"/>
    <property type="match status" value="1"/>
</dbReference>
<dbReference type="Pfam" id="PF00082">
    <property type="entry name" value="Peptidase_S8"/>
    <property type="match status" value="1"/>
</dbReference>
<evidence type="ECO:0000256" key="1">
    <source>
        <dbReference type="ARBA" id="ARBA00011073"/>
    </source>
</evidence>
<dbReference type="InterPro" id="IPR046450">
    <property type="entry name" value="PA_dom_sf"/>
</dbReference>
<evidence type="ECO:0000256" key="5">
    <source>
        <dbReference type="ARBA" id="ARBA00022729"/>
    </source>
</evidence>
<dbReference type="Gene3D" id="3.50.30.30">
    <property type="match status" value="1"/>
</dbReference>
<dbReference type="PROSITE" id="PS51892">
    <property type="entry name" value="SUBTILASE"/>
    <property type="match status" value="1"/>
</dbReference>
<accession>A0ABU5VZ41</accession>
<dbReference type="InterPro" id="IPR003137">
    <property type="entry name" value="PA_domain"/>
</dbReference>
<reference evidence="12 13" key="1">
    <citation type="submission" date="2023-11" db="EMBL/GenBank/DDBJ databases">
        <title>A Novel Polar Bacteriovorax (B. antarcticus) Isolated from the Biocrust in Antarctica.</title>
        <authorList>
            <person name="Mun W."/>
            <person name="Choi S.Y."/>
            <person name="Mitchell R.J."/>
        </authorList>
    </citation>
    <scope>NUCLEOTIDE SEQUENCE [LARGE SCALE GENOMIC DNA]</scope>
    <source>
        <strain evidence="12 13">PP10</strain>
    </source>
</reference>
<feature type="domain" description="PA" evidence="11">
    <location>
        <begin position="440"/>
        <end position="505"/>
    </location>
</feature>
<protein>
    <submittedName>
        <fullName evidence="12">S8 family serine peptidase</fullName>
    </submittedName>
</protein>
<dbReference type="PRINTS" id="PR00723">
    <property type="entry name" value="SUBTILISIN"/>
</dbReference>
<sequence length="1039" mass="110140">MKLSVAIIMSLALLSSCAPKNSSQSSSLDVIASKYFSMRQQTATTYIGIVQLSHPALLAEAQTVNGKAVIDEDLKAAILAEQEEVIAKLKEISPDIKIIETYKLVLNAIAFTAPSDVASKIEGIEGVNRLVENTNFMRPAAVDTEKQVAAAVASLNEKNSVTFIGADKLHKRGISGQKMRVGIIDTGIDYTHIMLGGAGKKEIYDSINPNKANDYFPNEKVVGGMDFVGTNFSAGDPDLENNIPKRDPNPIDEAGHGSHVAGSVAGIGDGVVSYSGVAPEASLYALKVFGKEGSTSDIAVIAALEYAADPTEMTDPSTRLDVVNLSLGGGFGKPKILYTEAIKNLTKAGTVVVASAGNSGDNPYITGAPATADEAISVAASIDDMDQNIKFAAVEALIAGESKLVETIEGQTTIPAATSNVRGGVVAIGNGAAVLTEEVKAQAKGQIVLMDRGEINFEQKFIVAKELGAVGVVMVNNVEGTPIAMGAEAKYDFPAVMISREVGNAMKAALLAKKEVSFNFSTGKIIQRNDLIDTITAFSSRGPRTMDSLIKPEISGPGSNVISAAFGTGNHSVQMSGTSMSGPHLAGVMTLMKQAFPNDSVQMLKARILNTAKILMVNGVHVPVSRQGAGRVQVEEAYLSPVVALPATLSLGEVPVASTKTVSKRITLRNTSDKDVLYATTVISSKNIKASLQSAIKVKARGILSFDVSFTLARTDASQNNVEADGFVILTSTTGSKISLPFLAVLNKVSDIKASDLVTQTVSKVDAAGSEVKLTLTNSGKSSGDALIFNLLGQDERKTILNPNNLSSNTTCDLEAAGIRIIEKTEKGQTTKVLQIGVKLYDAITFWQPCDISLQIDSNNDGIADQELIGIQANNVAGIGVATSMSLLLDAQKAREIRLEYELTPGFQENYIPALVDARGMMFYNHSNVAVVETDLSKIVKGKNGVVGIKLATTHLEADSKGDDFLANHGEQWQKLNLSENSLAFYDMPEVVTVKEADLERVSMKRGLGKMRALILYPHNTPASLKDQQSQILTEKLLK</sequence>
<evidence type="ECO:0000256" key="8">
    <source>
        <dbReference type="PROSITE-ProRule" id="PRU01240"/>
    </source>
</evidence>
<comment type="similarity">
    <text evidence="1 8">Belongs to the peptidase S8 family.</text>
</comment>
<feature type="active site" description="Charge relay system" evidence="8">
    <location>
        <position position="579"/>
    </location>
</feature>
<dbReference type="PANTHER" id="PTHR43806:SF11">
    <property type="entry name" value="CEREVISIN-RELATED"/>
    <property type="match status" value="1"/>
</dbReference>
<dbReference type="InterPro" id="IPR000209">
    <property type="entry name" value="Peptidase_S8/S53_dom"/>
</dbReference>
<organism evidence="12 13">
    <name type="scientific">Bacteriovorax antarcticus</name>
    <dbReference type="NCBI Taxonomy" id="3088717"/>
    <lineage>
        <taxon>Bacteria</taxon>
        <taxon>Pseudomonadati</taxon>
        <taxon>Bdellovibrionota</taxon>
        <taxon>Bacteriovoracia</taxon>
        <taxon>Bacteriovoracales</taxon>
        <taxon>Bacteriovoracaceae</taxon>
        <taxon>Bacteriovorax</taxon>
    </lineage>
</organism>
<evidence type="ECO:0000256" key="3">
    <source>
        <dbReference type="ARBA" id="ARBA00022525"/>
    </source>
</evidence>
<keyword evidence="2" id="KW-0134">Cell wall</keyword>
<evidence type="ECO:0000256" key="2">
    <source>
        <dbReference type="ARBA" id="ARBA00022512"/>
    </source>
</evidence>
<keyword evidence="5 9" id="KW-0732">Signal</keyword>
<feature type="active site" description="Charge relay system" evidence="8">
    <location>
        <position position="256"/>
    </location>
</feature>
<proteinExistence type="inferred from homology"/>
<dbReference type="InterPro" id="IPR022398">
    <property type="entry name" value="Peptidase_S8_His-AS"/>
</dbReference>
<dbReference type="Proteomes" id="UP001302274">
    <property type="component" value="Unassembled WGS sequence"/>
</dbReference>
<keyword evidence="4 8" id="KW-0645">Protease</keyword>
<dbReference type="InterPro" id="IPR050131">
    <property type="entry name" value="Peptidase_S8_subtilisin-like"/>
</dbReference>
<gene>
    <name evidence="12" type="ORF">SHI21_11565</name>
</gene>
<name>A0ABU5VZ41_9BACT</name>
<dbReference type="SUPFAM" id="SSF52025">
    <property type="entry name" value="PA domain"/>
    <property type="match status" value="1"/>
</dbReference>
<dbReference type="CDD" id="cd07474">
    <property type="entry name" value="Peptidases_S8_subtilisin_Vpr-like"/>
    <property type="match status" value="1"/>
</dbReference>
<keyword evidence="6 8" id="KW-0378">Hydrolase</keyword>
<evidence type="ECO:0000256" key="6">
    <source>
        <dbReference type="ARBA" id="ARBA00022801"/>
    </source>
</evidence>
<keyword evidence="3" id="KW-0964">Secreted</keyword>
<evidence type="ECO:0000313" key="13">
    <source>
        <dbReference type="Proteomes" id="UP001302274"/>
    </source>
</evidence>
<dbReference type="Pfam" id="PF02225">
    <property type="entry name" value="PA"/>
    <property type="match status" value="1"/>
</dbReference>
<dbReference type="PROSITE" id="PS00137">
    <property type="entry name" value="SUBTILASE_HIS"/>
    <property type="match status" value="1"/>
</dbReference>
<keyword evidence="13" id="KW-1185">Reference proteome</keyword>
<dbReference type="InterPro" id="IPR034213">
    <property type="entry name" value="S8_Vpr-like"/>
</dbReference>
<evidence type="ECO:0000256" key="4">
    <source>
        <dbReference type="ARBA" id="ARBA00022670"/>
    </source>
</evidence>
<evidence type="ECO:0000256" key="7">
    <source>
        <dbReference type="ARBA" id="ARBA00022825"/>
    </source>
</evidence>
<dbReference type="InterPro" id="IPR036852">
    <property type="entry name" value="Peptidase_S8/S53_dom_sf"/>
</dbReference>
<dbReference type="PANTHER" id="PTHR43806">
    <property type="entry name" value="PEPTIDASE S8"/>
    <property type="match status" value="1"/>
</dbReference>
<feature type="chain" id="PRO_5045293184" evidence="9">
    <location>
        <begin position="21"/>
        <end position="1039"/>
    </location>
</feature>
<feature type="active site" description="Charge relay system" evidence="8">
    <location>
        <position position="185"/>
    </location>
</feature>
<dbReference type="InterPro" id="IPR023827">
    <property type="entry name" value="Peptidase_S8_Asp-AS"/>
</dbReference>
<dbReference type="InterPro" id="IPR015500">
    <property type="entry name" value="Peptidase_S8_subtilisin-rel"/>
</dbReference>
<dbReference type="PROSITE" id="PS00136">
    <property type="entry name" value="SUBTILASE_ASP"/>
    <property type="match status" value="1"/>
</dbReference>
<evidence type="ECO:0000313" key="12">
    <source>
        <dbReference type="EMBL" id="MEA9356850.1"/>
    </source>
</evidence>
<keyword evidence="7 8" id="KW-0720">Serine protease</keyword>
<feature type="signal peptide" evidence="9">
    <location>
        <begin position="1"/>
        <end position="20"/>
    </location>
</feature>
<dbReference type="EMBL" id="JAYGJQ010000002">
    <property type="protein sequence ID" value="MEA9356850.1"/>
    <property type="molecule type" value="Genomic_DNA"/>
</dbReference>